<dbReference type="EMBL" id="DS622420">
    <property type="protein sequence ID" value="EEC00795.1"/>
    <property type="molecule type" value="Genomic_DNA"/>
</dbReference>
<keyword evidence="1" id="KW-0479">Metal-binding</keyword>
<dbReference type="GO" id="GO:0008270">
    <property type="term" value="F:zinc ion binding"/>
    <property type="evidence" value="ECO:0007669"/>
    <property type="project" value="UniProtKB-KW"/>
</dbReference>
<dbReference type="InterPro" id="IPR013087">
    <property type="entry name" value="Znf_C2H2_type"/>
</dbReference>
<dbReference type="EMBL" id="ABJB010770183">
    <property type="status" value="NOT_ANNOTATED_CDS"/>
    <property type="molecule type" value="Genomic_DNA"/>
</dbReference>
<name>B7P2H3_IXOSC</name>
<dbReference type="PROSITE" id="PS00028">
    <property type="entry name" value="ZINC_FINGER_C2H2_1"/>
    <property type="match status" value="2"/>
</dbReference>
<dbReference type="HOGENOM" id="CLU_2348968_0_0_1"/>
<dbReference type="EnsemblMetazoa" id="ISCW016368-RA">
    <property type="protein sequence ID" value="ISCW016368-PA"/>
    <property type="gene ID" value="ISCW016368"/>
</dbReference>
<reference evidence="3 5" key="1">
    <citation type="submission" date="2008-03" db="EMBL/GenBank/DDBJ databases">
        <title>Annotation of Ixodes scapularis.</title>
        <authorList>
            <consortium name="Ixodes scapularis Genome Project Consortium"/>
            <person name="Caler E."/>
            <person name="Hannick L.I."/>
            <person name="Bidwell S."/>
            <person name="Joardar V."/>
            <person name="Thiagarajan M."/>
            <person name="Amedeo P."/>
            <person name="Galinsky K.J."/>
            <person name="Schobel S."/>
            <person name="Inman J."/>
            <person name="Hostetler J."/>
            <person name="Miller J."/>
            <person name="Hammond M."/>
            <person name="Megy K."/>
            <person name="Lawson D."/>
            <person name="Kodira C."/>
            <person name="Sutton G."/>
            <person name="Meyer J."/>
            <person name="Hill C.A."/>
            <person name="Birren B."/>
            <person name="Nene V."/>
            <person name="Collins F."/>
            <person name="Alarcon-Chaidez F."/>
            <person name="Wikel S."/>
            <person name="Strausberg R."/>
        </authorList>
    </citation>
    <scope>NUCLEOTIDE SEQUENCE [LARGE SCALE GENOMIC DNA]</scope>
    <source>
        <strain evidence="5">Wikel</strain>
        <strain evidence="3">Wikel colony</strain>
    </source>
</reference>
<dbReference type="SUPFAM" id="SSF57667">
    <property type="entry name" value="beta-beta-alpha zinc fingers"/>
    <property type="match status" value="1"/>
</dbReference>
<dbReference type="InParanoid" id="B7P2H3"/>
<keyword evidence="1" id="KW-0862">Zinc</keyword>
<evidence type="ECO:0000256" key="1">
    <source>
        <dbReference type="PROSITE-ProRule" id="PRU00042"/>
    </source>
</evidence>
<evidence type="ECO:0000259" key="2">
    <source>
        <dbReference type="PROSITE" id="PS50157"/>
    </source>
</evidence>
<accession>B7P2H3</accession>
<dbReference type="OrthoDB" id="9978265at2759"/>
<keyword evidence="5" id="KW-1185">Reference proteome</keyword>
<protein>
    <recommendedName>
        <fullName evidence="2">C2H2-type domain-containing protein</fullName>
    </recommendedName>
</protein>
<dbReference type="SMART" id="SM00355">
    <property type="entry name" value="ZnF_C2H2"/>
    <property type="match status" value="2"/>
</dbReference>
<dbReference type="PaxDb" id="6945-B7P2H3"/>
<reference evidence="4" key="2">
    <citation type="submission" date="2020-05" db="UniProtKB">
        <authorList>
            <consortium name="EnsemblMetazoa"/>
        </authorList>
    </citation>
    <scope>IDENTIFICATION</scope>
    <source>
        <strain evidence="4">wikel</strain>
    </source>
</reference>
<evidence type="ECO:0000313" key="5">
    <source>
        <dbReference type="Proteomes" id="UP000001555"/>
    </source>
</evidence>
<sequence length="97" mass="10946">MKFRKVSYGNPFVRALLRRNPARTRGAPRGHFRCNQCTAEFTENANLSRHRRTMHAAVPSVFVCHICTRAFNRSDNMHMHVKNVHGGGNSGNGLALK</sequence>
<dbReference type="InterPro" id="IPR036236">
    <property type="entry name" value="Znf_C2H2_sf"/>
</dbReference>
<organism>
    <name type="scientific">Ixodes scapularis</name>
    <name type="common">Black-legged tick</name>
    <name type="synonym">Deer tick</name>
    <dbReference type="NCBI Taxonomy" id="6945"/>
    <lineage>
        <taxon>Eukaryota</taxon>
        <taxon>Metazoa</taxon>
        <taxon>Ecdysozoa</taxon>
        <taxon>Arthropoda</taxon>
        <taxon>Chelicerata</taxon>
        <taxon>Arachnida</taxon>
        <taxon>Acari</taxon>
        <taxon>Parasitiformes</taxon>
        <taxon>Ixodida</taxon>
        <taxon>Ixodoidea</taxon>
        <taxon>Ixodidae</taxon>
        <taxon>Ixodinae</taxon>
        <taxon>Ixodes</taxon>
    </lineage>
</organism>
<evidence type="ECO:0000313" key="4">
    <source>
        <dbReference type="EnsemblMetazoa" id="ISCW016368-PA"/>
    </source>
</evidence>
<dbReference type="Gene3D" id="3.30.160.60">
    <property type="entry name" value="Classic Zinc Finger"/>
    <property type="match status" value="2"/>
</dbReference>
<dbReference type="AlphaFoldDB" id="B7P2H3"/>
<keyword evidence="1" id="KW-0863">Zinc-finger</keyword>
<feature type="domain" description="C2H2-type" evidence="2">
    <location>
        <begin position="62"/>
        <end position="90"/>
    </location>
</feature>
<dbReference type="Proteomes" id="UP000001555">
    <property type="component" value="Unassembled WGS sequence"/>
</dbReference>
<dbReference type="VEuPathDB" id="VectorBase:ISCW016368"/>
<dbReference type="VEuPathDB" id="VectorBase:ISCI016368"/>
<dbReference type="VEuPathDB" id="VectorBase:ISCP_012135"/>
<dbReference type="PROSITE" id="PS50157">
    <property type="entry name" value="ZINC_FINGER_C2H2_2"/>
    <property type="match status" value="2"/>
</dbReference>
<feature type="domain" description="C2H2-type" evidence="2">
    <location>
        <begin position="32"/>
        <end position="60"/>
    </location>
</feature>
<evidence type="ECO:0000313" key="3">
    <source>
        <dbReference type="EMBL" id="EEC00795.1"/>
    </source>
</evidence>
<gene>
    <name evidence="3" type="ORF">IscW_ISCW016368</name>
</gene>
<proteinExistence type="predicted"/>
<dbReference type="Pfam" id="PF00096">
    <property type="entry name" value="zf-C2H2"/>
    <property type="match status" value="2"/>
</dbReference>